<dbReference type="InterPro" id="IPR006172">
    <property type="entry name" value="DNA-dir_DNA_pol_B"/>
</dbReference>
<dbReference type="GO" id="GO:0008310">
    <property type="term" value="F:single-stranded DNA 3'-5' DNA exonuclease activity"/>
    <property type="evidence" value="ECO:0007669"/>
    <property type="project" value="TreeGrafter"/>
</dbReference>
<dbReference type="SMART" id="SM00486">
    <property type="entry name" value="POLBc"/>
    <property type="match status" value="1"/>
</dbReference>
<keyword evidence="6 15" id="KW-0235">DNA replication</keyword>
<organism evidence="17 18">
    <name type="scientific">Thraustotheca clavata</name>
    <dbReference type="NCBI Taxonomy" id="74557"/>
    <lineage>
        <taxon>Eukaryota</taxon>
        <taxon>Sar</taxon>
        <taxon>Stramenopiles</taxon>
        <taxon>Oomycota</taxon>
        <taxon>Saprolegniomycetes</taxon>
        <taxon>Saprolegniales</taxon>
        <taxon>Achlyaceae</taxon>
        <taxon>Thraustotheca</taxon>
    </lineage>
</organism>
<dbReference type="SUPFAM" id="SSF56672">
    <property type="entry name" value="DNA/RNA polymerases"/>
    <property type="match status" value="1"/>
</dbReference>
<dbReference type="STRING" id="74557.A0A1W0AC51"/>
<feature type="domain" description="DNA-directed DNA polymerase family B exonuclease" evidence="16">
    <location>
        <begin position="199"/>
        <end position="404"/>
    </location>
</feature>
<dbReference type="GO" id="GO:0051539">
    <property type="term" value="F:4 iron, 4 sulfur cluster binding"/>
    <property type="evidence" value="ECO:0007669"/>
    <property type="project" value="UniProtKB-KW"/>
</dbReference>
<evidence type="ECO:0000313" key="17">
    <source>
        <dbReference type="EMBL" id="OQS07825.1"/>
    </source>
</evidence>
<dbReference type="GO" id="GO:0008270">
    <property type="term" value="F:zinc ion binding"/>
    <property type="evidence" value="ECO:0007669"/>
    <property type="project" value="UniProtKB-KW"/>
</dbReference>
<dbReference type="Pfam" id="PF03104">
    <property type="entry name" value="DNA_pol_B_exo1"/>
    <property type="match status" value="1"/>
</dbReference>
<comment type="similarity">
    <text evidence="2 15">Belongs to the DNA polymerase type-B family.</text>
</comment>
<reference evidence="17 18" key="1">
    <citation type="journal article" date="2014" name="Genome Biol. Evol.">
        <title>The secreted proteins of Achlya hypogyna and Thraustotheca clavata identify the ancestral oomycete secretome and reveal gene acquisitions by horizontal gene transfer.</title>
        <authorList>
            <person name="Misner I."/>
            <person name="Blouin N."/>
            <person name="Leonard G."/>
            <person name="Richards T.A."/>
            <person name="Lane C.E."/>
        </authorList>
    </citation>
    <scope>NUCLEOTIDE SEQUENCE [LARGE SCALE GENOMIC DNA]</scope>
    <source>
        <strain evidence="17 18">ATCC 34112</strain>
    </source>
</reference>
<dbReference type="GO" id="GO:0006272">
    <property type="term" value="P:leading strand elongation"/>
    <property type="evidence" value="ECO:0007669"/>
    <property type="project" value="TreeGrafter"/>
</dbReference>
<dbReference type="GO" id="GO:0003677">
    <property type="term" value="F:DNA binding"/>
    <property type="evidence" value="ECO:0007669"/>
    <property type="project" value="UniProtKB-KW"/>
</dbReference>
<keyword evidence="9 15" id="KW-0862">Zinc</keyword>
<dbReference type="Gene3D" id="3.30.420.10">
    <property type="entry name" value="Ribonuclease H-like superfamily/Ribonuclease H"/>
    <property type="match status" value="1"/>
</dbReference>
<evidence type="ECO:0000256" key="4">
    <source>
        <dbReference type="ARBA" id="ARBA00022679"/>
    </source>
</evidence>
<keyword evidence="7 15" id="KW-0479">Metal-binding</keyword>
<evidence type="ECO:0000313" key="18">
    <source>
        <dbReference type="Proteomes" id="UP000243217"/>
    </source>
</evidence>
<dbReference type="EC" id="2.7.7.7" evidence="15"/>
<keyword evidence="3 15" id="KW-0004">4Fe-4S</keyword>
<dbReference type="GO" id="GO:0000166">
    <property type="term" value="F:nucleotide binding"/>
    <property type="evidence" value="ECO:0007669"/>
    <property type="project" value="InterPro"/>
</dbReference>
<evidence type="ECO:0000256" key="11">
    <source>
        <dbReference type="ARBA" id="ARBA00023004"/>
    </source>
</evidence>
<evidence type="ECO:0000256" key="5">
    <source>
        <dbReference type="ARBA" id="ARBA00022695"/>
    </source>
</evidence>
<dbReference type="GO" id="GO:0000278">
    <property type="term" value="P:mitotic cell cycle"/>
    <property type="evidence" value="ECO:0007669"/>
    <property type="project" value="TreeGrafter"/>
</dbReference>
<comment type="cofactor">
    <cofactor evidence="15">
        <name>[4Fe-4S] cluster</name>
        <dbReference type="ChEBI" id="CHEBI:49883"/>
    </cofactor>
</comment>
<dbReference type="EMBL" id="JNBS01000063">
    <property type="protein sequence ID" value="OQS07825.1"/>
    <property type="molecule type" value="Genomic_DNA"/>
</dbReference>
<dbReference type="InterPro" id="IPR029703">
    <property type="entry name" value="POL2"/>
</dbReference>
<sequence>MSTKRLNRGSAWAKNSQGARSNVAGRAMKEDKAFNLAKQDAFDLAHGFAPLQEEDGAQIGWLLNACNTSRTVENVERSGVELYFLAQDGSSFKSTVIYSPYFYIGATPKRLGEALAFCQRTLVSTLLSASIVQMEDLDMPNHLSGTKAQYIKLVFRTVSDLVEAKQVLQPIVNRNKQQLKNQEAYASGESLNDAESITDIREYDVPYLMRVAIDLGIRIGAWYTVEVIQNVTKVTRIMDMVDKAEPIVLAFDIECTKAPLKFPDAATDQIYMISYMADRQGYLIVNREFVSRDIEDFEYTPSKEYEGPFECYNASNEKELLRRFFDHVAEINPHIFVTYNGDFFDWPFVETRASFHGINMANEIGISKDRNGEYRGKCAVHMDAFCWVKRDSYLPQGSQGLKAVTKYKLGYDPVEVDPEDMTTLAMNEPLKIASYSVSDAVATFYLYDKYVHLFVFSLCTIIPLGSEDVLRKGSGTLCEALLMVEAYEGNIICPNKQTSTALGTTYEGHIVDSETYIGGHVECLESGVFRADLEYQFNVTPSAFDMLIKHIDRDLTFALEVELDIPRHHIVNYNEVRRSIVEGLEMLRDKPNRMEKPSIYHLDVAAMYPNIILTNRLQPCAMVEPTDCAACIHSTTCMSS</sequence>
<accession>A0A1W0AC51</accession>
<evidence type="ECO:0000256" key="14">
    <source>
        <dbReference type="ARBA" id="ARBA00023242"/>
    </source>
</evidence>
<keyword evidence="4 15" id="KW-0808">Transferase</keyword>
<keyword evidence="5 15" id="KW-0548">Nucleotidyltransferase</keyword>
<dbReference type="InterPro" id="IPR036397">
    <property type="entry name" value="RNaseH_sf"/>
</dbReference>
<proteinExistence type="inferred from homology"/>
<evidence type="ECO:0000256" key="2">
    <source>
        <dbReference type="ARBA" id="ARBA00005755"/>
    </source>
</evidence>
<evidence type="ECO:0000256" key="9">
    <source>
        <dbReference type="ARBA" id="ARBA00022833"/>
    </source>
</evidence>
<comment type="catalytic activity">
    <reaction evidence="15">
        <text>DNA(n) + a 2'-deoxyribonucleoside 5'-triphosphate = DNA(n+1) + diphosphate</text>
        <dbReference type="Rhea" id="RHEA:22508"/>
        <dbReference type="Rhea" id="RHEA-COMP:17339"/>
        <dbReference type="Rhea" id="RHEA-COMP:17340"/>
        <dbReference type="ChEBI" id="CHEBI:33019"/>
        <dbReference type="ChEBI" id="CHEBI:61560"/>
        <dbReference type="ChEBI" id="CHEBI:173112"/>
        <dbReference type="EC" id="2.7.7.7"/>
    </reaction>
</comment>
<dbReference type="OrthoDB" id="10060449at2759"/>
<evidence type="ECO:0000256" key="13">
    <source>
        <dbReference type="ARBA" id="ARBA00023125"/>
    </source>
</evidence>
<evidence type="ECO:0000256" key="1">
    <source>
        <dbReference type="ARBA" id="ARBA00004123"/>
    </source>
</evidence>
<gene>
    <name evidence="17" type="ORF">THRCLA_00180</name>
</gene>
<dbReference type="InterPro" id="IPR012337">
    <property type="entry name" value="RNaseH-like_sf"/>
</dbReference>
<keyword evidence="18" id="KW-1185">Reference proteome</keyword>
<comment type="subcellular location">
    <subcellularLocation>
        <location evidence="1 15">Nucleus</location>
    </subcellularLocation>
</comment>
<dbReference type="SUPFAM" id="SSF53098">
    <property type="entry name" value="Ribonuclease H-like"/>
    <property type="match status" value="1"/>
</dbReference>
<comment type="caution">
    <text evidence="17">The sequence shown here is derived from an EMBL/GenBank/DDBJ whole genome shotgun (WGS) entry which is preliminary data.</text>
</comment>
<dbReference type="Gene3D" id="3.30.342.10">
    <property type="entry name" value="DNA Polymerase, chain B, domain 1"/>
    <property type="match status" value="1"/>
</dbReference>
<evidence type="ECO:0000256" key="10">
    <source>
        <dbReference type="ARBA" id="ARBA00022932"/>
    </source>
</evidence>
<evidence type="ECO:0000256" key="15">
    <source>
        <dbReference type="RuleBase" id="RU365029"/>
    </source>
</evidence>
<keyword evidence="12 15" id="KW-0411">Iron-sulfur</keyword>
<dbReference type="GO" id="GO:0008622">
    <property type="term" value="C:epsilon DNA polymerase complex"/>
    <property type="evidence" value="ECO:0007669"/>
    <property type="project" value="InterPro"/>
</dbReference>
<dbReference type="InterPro" id="IPR006133">
    <property type="entry name" value="DNA-dir_DNA_pol_B_exonuc"/>
</dbReference>
<dbReference type="FunFam" id="3.30.420.10:FF:000010">
    <property type="entry name" value="DNA polymerase epsilon catalytic subunit"/>
    <property type="match status" value="1"/>
</dbReference>
<evidence type="ECO:0000256" key="6">
    <source>
        <dbReference type="ARBA" id="ARBA00022705"/>
    </source>
</evidence>
<evidence type="ECO:0000256" key="3">
    <source>
        <dbReference type="ARBA" id="ARBA00022485"/>
    </source>
</evidence>
<dbReference type="PANTHER" id="PTHR10670:SF0">
    <property type="entry name" value="DNA POLYMERASE EPSILON CATALYTIC SUBUNIT A"/>
    <property type="match status" value="1"/>
</dbReference>
<dbReference type="GO" id="GO:0045004">
    <property type="term" value="P:DNA replication proofreading"/>
    <property type="evidence" value="ECO:0007669"/>
    <property type="project" value="TreeGrafter"/>
</dbReference>
<keyword evidence="11 15" id="KW-0408">Iron</keyword>
<keyword evidence="13 15" id="KW-0238">DNA-binding</keyword>
<keyword evidence="14 15" id="KW-0539">Nucleus</keyword>
<evidence type="ECO:0000256" key="12">
    <source>
        <dbReference type="ARBA" id="ARBA00023014"/>
    </source>
</evidence>
<dbReference type="GO" id="GO:0003887">
    <property type="term" value="F:DNA-directed DNA polymerase activity"/>
    <property type="evidence" value="ECO:0007669"/>
    <property type="project" value="UniProtKB-KW"/>
</dbReference>
<keyword evidence="8 15" id="KW-0863">Zinc-finger</keyword>
<dbReference type="GO" id="GO:0006287">
    <property type="term" value="P:base-excision repair, gap-filling"/>
    <property type="evidence" value="ECO:0007669"/>
    <property type="project" value="TreeGrafter"/>
</dbReference>
<dbReference type="AlphaFoldDB" id="A0A1W0AC51"/>
<dbReference type="InterPro" id="IPR043502">
    <property type="entry name" value="DNA/RNA_pol_sf"/>
</dbReference>
<protein>
    <recommendedName>
        <fullName evidence="15">DNA polymerase epsilon catalytic subunit</fullName>
        <ecNumber evidence="15">2.7.7.7</ecNumber>
    </recommendedName>
</protein>
<keyword evidence="10 15" id="KW-0239">DNA-directed DNA polymerase</keyword>
<dbReference type="PANTHER" id="PTHR10670">
    <property type="entry name" value="DNA POLYMERASE EPSILON CATALYTIC SUBUNIT A"/>
    <property type="match status" value="1"/>
</dbReference>
<dbReference type="CDD" id="cd05779">
    <property type="entry name" value="DNA_polB_epsilon_exo"/>
    <property type="match status" value="1"/>
</dbReference>
<evidence type="ECO:0000256" key="7">
    <source>
        <dbReference type="ARBA" id="ARBA00022723"/>
    </source>
</evidence>
<comment type="function">
    <text evidence="15">DNA polymerase II participates in chromosomal DNA replication.</text>
</comment>
<dbReference type="Proteomes" id="UP000243217">
    <property type="component" value="Unassembled WGS sequence"/>
</dbReference>
<evidence type="ECO:0000256" key="8">
    <source>
        <dbReference type="ARBA" id="ARBA00022771"/>
    </source>
</evidence>
<name>A0A1W0AC51_9STRA</name>
<evidence type="ECO:0000259" key="16">
    <source>
        <dbReference type="Pfam" id="PF03104"/>
    </source>
</evidence>
<dbReference type="GO" id="GO:0006297">
    <property type="term" value="P:nucleotide-excision repair, DNA gap filling"/>
    <property type="evidence" value="ECO:0007669"/>
    <property type="project" value="TreeGrafter"/>
</dbReference>